<dbReference type="Gene3D" id="2.40.128.680">
    <property type="match status" value="1"/>
</dbReference>
<name>A0A8E2DHW3_9APHY</name>
<reference evidence="2 3" key="1">
    <citation type="submission" date="2016-07" db="EMBL/GenBank/DDBJ databases">
        <title>Draft genome of the white-rot fungus Obba rivulosa 3A-2.</title>
        <authorList>
            <consortium name="DOE Joint Genome Institute"/>
            <person name="Miettinen O."/>
            <person name="Riley R."/>
            <person name="Acob R."/>
            <person name="Barry K."/>
            <person name="Cullen D."/>
            <person name="De Vries R."/>
            <person name="Hainaut M."/>
            <person name="Hatakka A."/>
            <person name="Henrissat B."/>
            <person name="Hilden K."/>
            <person name="Kuo R."/>
            <person name="Labutti K."/>
            <person name="Lipzen A."/>
            <person name="Makela M.R."/>
            <person name="Sandor L."/>
            <person name="Spatafora J.W."/>
            <person name="Grigoriev I.V."/>
            <person name="Hibbett D.S."/>
        </authorList>
    </citation>
    <scope>NUCLEOTIDE SEQUENCE [LARGE SCALE GENOMIC DNA]</scope>
    <source>
        <strain evidence="2 3">3A-2</strain>
    </source>
</reference>
<keyword evidence="3" id="KW-1185">Reference proteome</keyword>
<accession>A0A8E2DHW3</accession>
<dbReference type="GO" id="GO:0032299">
    <property type="term" value="C:ribonuclease H2 complex"/>
    <property type="evidence" value="ECO:0007669"/>
    <property type="project" value="InterPro"/>
</dbReference>
<dbReference type="PANTHER" id="PTHR47204:SF1">
    <property type="entry name" value="RIBONUCLEASE H2 SUBUNIT C"/>
    <property type="match status" value="1"/>
</dbReference>
<dbReference type="GO" id="GO:0006401">
    <property type="term" value="P:RNA catabolic process"/>
    <property type="evidence" value="ECO:0007669"/>
    <property type="project" value="InterPro"/>
</dbReference>
<organism evidence="2 3">
    <name type="scientific">Obba rivulosa</name>
    <dbReference type="NCBI Taxonomy" id="1052685"/>
    <lineage>
        <taxon>Eukaryota</taxon>
        <taxon>Fungi</taxon>
        <taxon>Dikarya</taxon>
        <taxon>Basidiomycota</taxon>
        <taxon>Agaricomycotina</taxon>
        <taxon>Agaricomycetes</taxon>
        <taxon>Polyporales</taxon>
        <taxon>Gelatoporiaceae</taxon>
        <taxon>Obba</taxon>
    </lineage>
</organism>
<evidence type="ECO:0000256" key="1">
    <source>
        <dbReference type="SAM" id="MobiDB-lite"/>
    </source>
</evidence>
<feature type="region of interest" description="Disordered" evidence="1">
    <location>
        <begin position="196"/>
        <end position="224"/>
    </location>
</feature>
<gene>
    <name evidence="2" type="ORF">OBBRIDRAFT_837311</name>
</gene>
<sequence>MSSQSQSLEIAPLQAPLAACTPNLMPFHIAYSGPAPISTYLRVRPAPALVYGKEDLYSSRFFANSSAPAAENLTASSSRSTLVATSSSVTLDVENEATENAQVTLVVKTASVTSGTEDVIMEETLVATSSAVTLATEDIPIPPSHSAPTNNSSAPESERWISSFRGRSIQGLTVPLPEGYIGIVLRTPLDGASAGAANEVRAREREREKAKAKAQKESRRGTRRSARVIELDLEDEDMDGAGHDTAIEGGAIGADLEEPVRTLTATSTFSQFVLWNPDFPVDEGKDEYLRSLSEWTKLATEIHRVDL</sequence>
<dbReference type="AlphaFoldDB" id="A0A8E2DHW3"/>
<dbReference type="OrthoDB" id="6222486at2759"/>
<feature type="compositionally biased region" description="Basic and acidic residues" evidence="1">
    <location>
        <begin position="200"/>
        <end position="220"/>
    </location>
</feature>
<dbReference type="EMBL" id="KV722482">
    <property type="protein sequence ID" value="OCH87537.1"/>
    <property type="molecule type" value="Genomic_DNA"/>
</dbReference>
<proteinExistence type="predicted"/>
<dbReference type="PANTHER" id="PTHR47204">
    <property type="entry name" value="OS02G0168900 PROTEIN"/>
    <property type="match status" value="1"/>
</dbReference>
<dbReference type="Proteomes" id="UP000250043">
    <property type="component" value="Unassembled WGS sequence"/>
</dbReference>
<dbReference type="Pfam" id="PF08615">
    <property type="entry name" value="RNase_H2_suC"/>
    <property type="match status" value="1"/>
</dbReference>
<dbReference type="InterPro" id="IPR013924">
    <property type="entry name" value="RNase_H2_suC"/>
</dbReference>
<protein>
    <submittedName>
        <fullName evidence="2">Uncharacterized protein</fullName>
    </submittedName>
</protein>
<evidence type="ECO:0000313" key="2">
    <source>
        <dbReference type="EMBL" id="OCH87537.1"/>
    </source>
</evidence>
<evidence type="ECO:0000313" key="3">
    <source>
        <dbReference type="Proteomes" id="UP000250043"/>
    </source>
</evidence>